<keyword evidence="1" id="KW-1133">Transmembrane helix</keyword>
<evidence type="ECO:0000313" key="2">
    <source>
        <dbReference type="EMBL" id="PWA72170.1"/>
    </source>
</evidence>
<keyword evidence="3" id="KW-1185">Reference proteome</keyword>
<keyword evidence="1" id="KW-0812">Transmembrane</keyword>
<sequence length="232" mass="26957">MNYREILKNTHLLLYYLNIHLCITSVDWFSYSEASAQLKIEGSERAEDLTKMGNPSEIVKDDILYPSFSNPARIGSAKSLAEMMSRRQWEVLEELPNHMWKHVKLQFTAENEVCDQMFDDLVSPKKYIIWSSQMNTHILLEFVISFKTQRIVNRSQVNGVRLGKPISPWISIPDLIANLSKMLPSLGASIWEIMFRIRRKFGSVKYYFRCILYIEVGTEMKAKCIFVSSTSL</sequence>
<organism evidence="2 3">
    <name type="scientific">Artemisia annua</name>
    <name type="common">Sweet wormwood</name>
    <dbReference type="NCBI Taxonomy" id="35608"/>
    <lineage>
        <taxon>Eukaryota</taxon>
        <taxon>Viridiplantae</taxon>
        <taxon>Streptophyta</taxon>
        <taxon>Embryophyta</taxon>
        <taxon>Tracheophyta</taxon>
        <taxon>Spermatophyta</taxon>
        <taxon>Magnoliopsida</taxon>
        <taxon>eudicotyledons</taxon>
        <taxon>Gunneridae</taxon>
        <taxon>Pentapetalae</taxon>
        <taxon>asterids</taxon>
        <taxon>campanulids</taxon>
        <taxon>Asterales</taxon>
        <taxon>Asteraceae</taxon>
        <taxon>Asteroideae</taxon>
        <taxon>Anthemideae</taxon>
        <taxon>Artemisiinae</taxon>
        <taxon>Artemisia</taxon>
    </lineage>
</organism>
<dbReference type="PANTHER" id="PTHR32263:SF12">
    <property type="entry name" value="INACTIVE POLY [ADP-RIBOSE] POLYMERASE SRO4-RELATED"/>
    <property type="match status" value="1"/>
</dbReference>
<dbReference type="PANTHER" id="PTHR32263">
    <property type="entry name" value="INACTIVE POLY [ADP-RIBOSE] POLYMERASE SRO4-RELATED"/>
    <property type="match status" value="1"/>
</dbReference>
<dbReference type="InterPro" id="IPR044964">
    <property type="entry name" value="RCD1/SRO1-5"/>
</dbReference>
<keyword evidence="1" id="KW-0472">Membrane</keyword>
<feature type="transmembrane region" description="Helical" evidence="1">
    <location>
        <begin position="12"/>
        <end position="31"/>
    </location>
</feature>
<dbReference type="AlphaFoldDB" id="A0A2U1NFE6"/>
<reference evidence="2 3" key="1">
    <citation type="journal article" date="2018" name="Mol. Plant">
        <title>The genome of Artemisia annua provides insight into the evolution of Asteraceae family and artemisinin biosynthesis.</title>
        <authorList>
            <person name="Shen Q."/>
            <person name="Zhang L."/>
            <person name="Liao Z."/>
            <person name="Wang S."/>
            <person name="Yan T."/>
            <person name="Shi P."/>
            <person name="Liu M."/>
            <person name="Fu X."/>
            <person name="Pan Q."/>
            <person name="Wang Y."/>
            <person name="Lv Z."/>
            <person name="Lu X."/>
            <person name="Zhang F."/>
            <person name="Jiang W."/>
            <person name="Ma Y."/>
            <person name="Chen M."/>
            <person name="Hao X."/>
            <person name="Li L."/>
            <person name="Tang Y."/>
            <person name="Lv G."/>
            <person name="Zhou Y."/>
            <person name="Sun X."/>
            <person name="Brodelius P.E."/>
            <person name="Rose J.K.C."/>
            <person name="Tang K."/>
        </authorList>
    </citation>
    <scope>NUCLEOTIDE SEQUENCE [LARGE SCALE GENOMIC DNA]</scope>
    <source>
        <strain evidence="3">cv. Huhao1</strain>
        <tissue evidence="2">Leaf</tissue>
    </source>
</reference>
<accession>A0A2U1NFE6</accession>
<dbReference type="STRING" id="35608.A0A2U1NFE6"/>
<evidence type="ECO:0000256" key="1">
    <source>
        <dbReference type="SAM" id="Phobius"/>
    </source>
</evidence>
<gene>
    <name evidence="2" type="ORF">CTI12_AA273310</name>
</gene>
<comment type="caution">
    <text evidence="2">The sequence shown here is derived from an EMBL/GenBank/DDBJ whole genome shotgun (WGS) entry which is preliminary data.</text>
</comment>
<proteinExistence type="predicted"/>
<evidence type="ECO:0000313" key="3">
    <source>
        <dbReference type="Proteomes" id="UP000245207"/>
    </source>
</evidence>
<protein>
    <submittedName>
        <fullName evidence="2">Poly(ADP-ribose) polymerase, catalytic domain-containing protein</fullName>
    </submittedName>
</protein>
<dbReference type="OrthoDB" id="6133115at2759"/>
<dbReference type="Proteomes" id="UP000245207">
    <property type="component" value="Unassembled WGS sequence"/>
</dbReference>
<name>A0A2U1NFE6_ARTAN</name>
<dbReference type="EMBL" id="PKPP01002951">
    <property type="protein sequence ID" value="PWA72170.1"/>
    <property type="molecule type" value="Genomic_DNA"/>
</dbReference>